<dbReference type="AlphaFoldDB" id="A0A9W9B642"/>
<dbReference type="SUPFAM" id="SSF103657">
    <property type="entry name" value="BAR/IMD domain-like"/>
    <property type="match status" value="1"/>
</dbReference>
<comment type="caution">
    <text evidence="3">The sequence shown here is derived from an EMBL/GenBank/DDBJ whole genome shotgun (WGS) entry which is preliminary data.</text>
</comment>
<dbReference type="Gene3D" id="1.20.1270.60">
    <property type="entry name" value="Arfaptin homology (AH) domain/BAR domain"/>
    <property type="match status" value="1"/>
</dbReference>
<feature type="compositionally biased region" description="Polar residues" evidence="1">
    <location>
        <begin position="350"/>
        <end position="359"/>
    </location>
</feature>
<dbReference type="InterPro" id="IPR027267">
    <property type="entry name" value="AH/BAR_dom_sf"/>
</dbReference>
<feature type="region of interest" description="Disordered" evidence="1">
    <location>
        <begin position="283"/>
        <end position="411"/>
    </location>
</feature>
<name>A0A9W9B642_9HYPO</name>
<feature type="compositionally biased region" description="Pro residues" evidence="1">
    <location>
        <begin position="289"/>
        <end position="302"/>
    </location>
</feature>
<dbReference type="RefSeq" id="XP_056025723.1">
    <property type="nucleotide sequence ID" value="XM_056177245.1"/>
</dbReference>
<accession>A0A9W9B642</accession>
<evidence type="ECO:0000313" key="3">
    <source>
        <dbReference type="EMBL" id="KAJ4856667.1"/>
    </source>
</evidence>
<feature type="region of interest" description="Disordered" evidence="1">
    <location>
        <begin position="231"/>
        <end position="251"/>
    </location>
</feature>
<dbReference type="PROSITE" id="PS51021">
    <property type="entry name" value="BAR"/>
    <property type="match status" value="1"/>
</dbReference>
<evidence type="ECO:0000313" key="4">
    <source>
        <dbReference type="Proteomes" id="UP001140511"/>
    </source>
</evidence>
<dbReference type="SMART" id="SM00721">
    <property type="entry name" value="BAR"/>
    <property type="match status" value="1"/>
</dbReference>
<feature type="compositionally biased region" description="Polar residues" evidence="1">
    <location>
        <begin position="366"/>
        <end position="380"/>
    </location>
</feature>
<evidence type="ECO:0000256" key="1">
    <source>
        <dbReference type="SAM" id="MobiDB-lite"/>
    </source>
</evidence>
<evidence type="ECO:0000259" key="2">
    <source>
        <dbReference type="PROSITE" id="PS51021"/>
    </source>
</evidence>
<dbReference type="InterPro" id="IPR004148">
    <property type="entry name" value="BAR_dom"/>
</dbReference>
<dbReference type="Pfam" id="PF03114">
    <property type="entry name" value="BAR"/>
    <property type="match status" value="1"/>
</dbReference>
<protein>
    <submittedName>
        <fullName evidence="3">BAR domain-containing protein</fullName>
    </submittedName>
</protein>
<sequence>MNFTRKIDRAMQWAGEKMGAEAKATHTDEFKELESEMDIRHEGMERLLKSMNIYTRWLSRHCDALEDRNRSMPLAHLGRTMSAHAAELPDTEYSRRLASMGNANEQLAELQTTYLDCANATWQTHIEQNLSMMKEYQTARKKLESRRLAYDATMGKIQKAKKDDVRLEEELRVNKTKFDDSTEDVFQRMSDIREAEQDTIGALTSFLDAELEYHERAANELRRIRKAWAAGGSEPSYSPTQRGGPDLDRLYTNMPVRSQSVRHSVINEAYEGAQPQPVARLTRTMTSREPPPPPPPPPPASSRPPMLRSATFDSRQPPVIRARAASTSFSRQPTPSVAESRSEDIFDDNSIYSGNNTPSWGERSVSPATSYGSFNVNQMPIESKKAPPPPVNRAKKPPPPPIPRKMSTPGY</sequence>
<keyword evidence="4" id="KW-1185">Reference proteome</keyword>
<feature type="compositionally biased region" description="Pro residues" evidence="1">
    <location>
        <begin position="386"/>
        <end position="403"/>
    </location>
</feature>
<dbReference type="EMBL" id="JAOPEN010000006">
    <property type="protein sequence ID" value="KAJ4856667.1"/>
    <property type="molecule type" value="Genomic_DNA"/>
</dbReference>
<feature type="domain" description="BAR" evidence="2">
    <location>
        <begin position="15"/>
        <end position="237"/>
    </location>
</feature>
<dbReference type="GO" id="GO:0005737">
    <property type="term" value="C:cytoplasm"/>
    <property type="evidence" value="ECO:0007669"/>
    <property type="project" value="InterPro"/>
</dbReference>
<feature type="compositionally biased region" description="Polar residues" evidence="1">
    <location>
        <begin position="325"/>
        <end position="339"/>
    </location>
</feature>
<organism evidence="3 4">
    <name type="scientific">Trichoderma breve</name>
    <dbReference type="NCBI Taxonomy" id="2034170"/>
    <lineage>
        <taxon>Eukaryota</taxon>
        <taxon>Fungi</taxon>
        <taxon>Dikarya</taxon>
        <taxon>Ascomycota</taxon>
        <taxon>Pezizomycotina</taxon>
        <taxon>Sordariomycetes</taxon>
        <taxon>Hypocreomycetidae</taxon>
        <taxon>Hypocreales</taxon>
        <taxon>Hypocreaceae</taxon>
        <taxon>Trichoderma</taxon>
    </lineage>
</organism>
<gene>
    <name evidence="3" type="ORF">T069G_10035</name>
</gene>
<reference evidence="3" key="1">
    <citation type="submission" date="2022-09" db="EMBL/GenBank/DDBJ databases">
        <title>Chromosome-level assembly of Trichoderma breve T069, a fungus used in development of biopesticide product.</title>
        <authorList>
            <person name="Lin R."/>
            <person name="Liu T."/>
        </authorList>
    </citation>
    <scope>NUCLEOTIDE SEQUENCE</scope>
    <source>
        <strain evidence="3">T069</strain>
    </source>
</reference>
<dbReference type="GeneID" id="80871933"/>
<dbReference type="Proteomes" id="UP001140511">
    <property type="component" value="Unassembled WGS sequence"/>
</dbReference>
<proteinExistence type="predicted"/>